<dbReference type="GO" id="GO:0003690">
    <property type="term" value="F:double-stranded DNA binding"/>
    <property type="evidence" value="ECO:0007669"/>
    <property type="project" value="UniProtKB-UniRule"/>
</dbReference>
<proteinExistence type="inferred from homology"/>
<dbReference type="Gene3D" id="2.40.290.10">
    <property type="match status" value="1"/>
</dbReference>
<protein>
    <recommendedName>
        <fullName evidence="2">Non-homologous end joining protein Ku</fullName>
    </recommendedName>
</protein>
<dbReference type="InterPro" id="IPR009187">
    <property type="entry name" value="Prok_Ku"/>
</dbReference>
<dbReference type="OrthoDB" id="9780854at2"/>
<keyword evidence="1 2" id="KW-0238">DNA-binding</keyword>
<keyword evidence="2" id="KW-0227">DNA damage</keyword>
<reference evidence="5 6" key="1">
    <citation type="journal article" date="2012" name="Stand. Genomic Sci.">
        <title>Complete genome sequence of the facultatively chemolithoautotrophic and methylotrophic alpha Proteobacterium Starkeya novella type strain (ATCC 8093(T)).</title>
        <authorList>
            <person name="Kappler U."/>
            <person name="Davenport K."/>
            <person name="Beatson S."/>
            <person name="Lucas S."/>
            <person name="Lapidus A."/>
            <person name="Copeland A."/>
            <person name="Berry K.W."/>
            <person name="Glavina Del Rio T."/>
            <person name="Hammon N."/>
            <person name="Dalin E."/>
            <person name="Tice H."/>
            <person name="Pitluck S."/>
            <person name="Richardson P."/>
            <person name="Bruce D."/>
            <person name="Goodwin L.A."/>
            <person name="Han C."/>
            <person name="Tapia R."/>
            <person name="Detter J.C."/>
            <person name="Chang Y.J."/>
            <person name="Jeffries C.D."/>
            <person name="Land M."/>
            <person name="Hauser L."/>
            <person name="Kyrpides N.C."/>
            <person name="Goker M."/>
            <person name="Ivanova N."/>
            <person name="Klenk H.P."/>
            <person name="Woyke T."/>
        </authorList>
    </citation>
    <scope>NUCLEOTIDE SEQUENCE [LARGE SCALE GENOMIC DNA]</scope>
    <source>
        <strain evidence="6">ATCC 8093 / DSM 506 / JCM 20403 / CCM 1077 / IAM 12100 / NBRC 12443 / NCIMB 10456</strain>
    </source>
</reference>
<keyword evidence="2" id="KW-0233">DNA recombination</keyword>
<dbReference type="Proteomes" id="UP000006633">
    <property type="component" value="Chromosome"/>
</dbReference>
<name>D7A5M1_ANCN5</name>
<dbReference type="GO" id="GO:0006303">
    <property type="term" value="P:double-strand break repair via nonhomologous end joining"/>
    <property type="evidence" value="ECO:0007669"/>
    <property type="project" value="UniProtKB-UniRule"/>
</dbReference>
<feature type="region of interest" description="Disordered" evidence="3">
    <location>
        <begin position="251"/>
        <end position="287"/>
    </location>
</feature>
<dbReference type="CDD" id="cd00789">
    <property type="entry name" value="KU_like"/>
    <property type="match status" value="1"/>
</dbReference>
<dbReference type="EMBL" id="CP002026">
    <property type="protein sequence ID" value="ADH88145.1"/>
    <property type="molecule type" value="Genomic_DNA"/>
</dbReference>
<sequence length="287" mass="32174">MAARAVWKGYLKVDELICPVALYTAVSASERVSFHTINRKTGNRVKRQFVDRETGEEVERDEQVKGYETGPDQYVVFEPEEIAAAVPQGDKTLSVEAFVPCDQVDDLYFDRPYYLAPADKEATEAYALIRDGLQKKSVAALAHAVLFRRARSLLIRALDDGLTATTLNYDYEVRSADEAFEDVEKIKVDKEMLDLARHIIETKRGKFDPQEFDDRYEAAVVELVRAKAAGREIKAPKRRVPEKVVDLMEALRRSAGMGGSEKPPAKSGRRRTTAKAKPAAPPRRKAG</sequence>
<evidence type="ECO:0000256" key="2">
    <source>
        <dbReference type="HAMAP-Rule" id="MF_01875"/>
    </source>
</evidence>
<dbReference type="PANTHER" id="PTHR41251">
    <property type="entry name" value="NON-HOMOLOGOUS END JOINING PROTEIN KU"/>
    <property type="match status" value="1"/>
</dbReference>
<gene>
    <name evidence="2" type="primary">ku</name>
    <name evidence="5" type="ordered locus">Snov_0820</name>
</gene>
<dbReference type="GO" id="GO:0006310">
    <property type="term" value="P:DNA recombination"/>
    <property type="evidence" value="ECO:0007669"/>
    <property type="project" value="UniProtKB-KW"/>
</dbReference>
<dbReference type="eggNOG" id="COG1273">
    <property type="taxonomic scope" value="Bacteria"/>
</dbReference>
<comment type="function">
    <text evidence="2">With LigD forms a non-homologous end joining (NHEJ) DNA repair enzyme, which repairs dsDNA breaks with reduced fidelity. Binds linear dsDNA with 5'- and 3'- overhangs but not closed circular dsDNA nor ssDNA. Recruits and stimulates the ligase activity of LigD.</text>
</comment>
<dbReference type="KEGG" id="sno:Snov_0820"/>
<comment type="subunit">
    <text evidence="2">Homodimer. Interacts with LigD.</text>
</comment>
<dbReference type="RefSeq" id="WP_013165650.1">
    <property type="nucleotide sequence ID" value="NC_014217.1"/>
</dbReference>
<accession>D7A5M1</accession>
<keyword evidence="2" id="KW-0234">DNA repair</keyword>
<dbReference type="STRING" id="639283.Snov_0820"/>
<dbReference type="HAMAP" id="MF_01875">
    <property type="entry name" value="Prokaryotic_Ku"/>
    <property type="match status" value="1"/>
</dbReference>
<dbReference type="PANTHER" id="PTHR41251:SF1">
    <property type="entry name" value="NON-HOMOLOGOUS END JOINING PROTEIN KU"/>
    <property type="match status" value="1"/>
</dbReference>
<evidence type="ECO:0000256" key="3">
    <source>
        <dbReference type="SAM" id="MobiDB-lite"/>
    </source>
</evidence>
<dbReference type="AlphaFoldDB" id="D7A5M1"/>
<dbReference type="PIRSF" id="PIRSF006493">
    <property type="entry name" value="Prok_Ku"/>
    <property type="match status" value="1"/>
</dbReference>
<evidence type="ECO:0000313" key="6">
    <source>
        <dbReference type="Proteomes" id="UP000006633"/>
    </source>
</evidence>
<organism evidence="5 6">
    <name type="scientific">Ancylobacter novellus (strain ATCC 8093 / DSM 506 / JCM 20403 / CCM 1077 / IAM 12100 / NBRC 12443 / NCIMB 10456)</name>
    <name type="common">Starkeya novella</name>
    <dbReference type="NCBI Taxonomy" id="639283"/>
    <lineage>
        <taxon>Bacteria</taxon>
        <taxon>Pseudomonadati</taxon>
        <taxon>Pseudomonadota</taxon>
        <taxon>Alphaproteobacteria</taxon>
        <taxon>Hyphomicrobiales</taxon>
        <taxon>Xanthobacteraceae</taxon>
        <taxon>Ancylobacter</taxon>
    </lineage>
</organism>
<evidence type="ECO:0000313" key="5">
    <source>
        <dbReference type="EMBL" id="ADH88145.1"/>
    </source>
</evidence>
<dbReference type="SMART" id="SM00559">
    <property type="entry name" value="Ku78"/>
    <property type="match status" value="1"/>
</dbReference>
<evidence type="ECO:0000256" key="1">
    <source>
        <dbReference type="ARBA" id="ARBA00023125"/>
    </source>
</evidence>
<comment type="similarity">
    <text evidence="2">Belongs to the prokaryotic Ku family.</text>
</comment>
<feature type="domain" description="Ku" evidence="4">
    <location>
        <begin position="55"/>
        <end position="184"/>
    </location>
</feature>
<dbReference type="InterPro" id="IPR006164">
    <property type="entry name" value="DNA_bd_Ku70/Ku80"/>
</dbReference>
<keyword evidence="6" id="KW-1185">Reference proteome</keyword>
<dbReference type="InterPro" id="IPR016194">
    <property type="entry name" value="SPOC-like_C_dom_sf"/>
</dbReference>
<dbReference type="HOGENOM" id="CLU_048975_0_0_5"/>
<dbReference type="Pfam" id="PF02735">
    <property type="entry name" value="Ku"/>
    <property type="match status" value="1"/>
</dbReference>
<dbReference type="NCBIfam" id="TIGR02772">
    <property type="entry name" value="Ku_bact"/>
    <property type="match status" value="1"/>
</dbReference>
<evidence type="ECO:0000259" key="4">
    <source>
        <dbReference type="SMART" id="SM00559"/>
    </source>
</evidence>
<dbReference type="SUPFAM" id="SSF100939">
    <property type="entry name" value="SPOC domain-like"/>
    <property type="match status" value="1"/>
</dbReference>